<protein>
    <submittedName>
        <fullName evidence="2">Uncharacterized protein</fullName>
    </submittedName>
</protein>
<evidence type="ECO:0000256" key="1">
    <source>
        <dbReference type="SAM" id="MobiDB-lite"/>
    </source>
</evidence>
<reference evidence="2" key="1">
    <citation type="submission" date="2021-01" db="EMBL/GenBank/DDBJ databases">
        <title>Whole genome shotgun sequence of Sinosporangium siamense NBRC 109515.</title>
        <authorList>
            <person name="Komaki H."/>
            <person name="Tamura T."/>
        </authorList>
    </citation>
    <scope>NUCLEOTIDE SEQUENCE</scope>
    <source>
        <strain evidence="2">NBRC 109515</strain>
    </source>
</reference>
<accession>A0A919RB91</accession>
<keyword evidence="3" id="KW-1185">Reference proteome</keyword>
<dbReference type="EMBL" id="BOOW01000006">
    <property type="protein sequence ID" value="GII90457.1"/>
    <property type="molecule type" value="Genomic_DNA"/>
</dbReference>
<organism evidence="2 3">
    <name type="scientific">Sinosporangium siamense</name>
    <dbReference type="NCBI Taxonomy" id="1367973"/>
    <lineage>
        <taxon>Bacteria</taxon>
        <taxon>Bacillati</taxon>
        <taxon>Actinomycetota</taxon>
        <taxon>Actinomycetes</taxon>
        <taxon>Streptosporangiales</taxon>
        <taxon>Streptosporangiaceae</taxon>
        <taxon>Sinosporangium</taxon>
    </lineage>
</organism>
<sequence length="198" mass="21778">MAIEWPREEVLAAVRTHLLRAGGVTDGYSAVDVVAEPENMLVIFRWRRDPNVFAIEIGFPATPESTVTGEPLPSADAWASDVEFRLMEELDTGLIHRGHRTIRDGYVVLDPKDAPDIWPTGYFIDSVPLGDDVMLTPPPLSAIACWLAEAGMDVTIPRRLIAEARPSGFRHMSTTPVGNRLSVMRPRPGRTSSTPPPV</sequence>
<evidence type="ECO:0000313" key="3">
    <source>
        <dbReference type="Proteomes" id="UP000606172"/>
    </source>
</evidence>
<dbReference type="RefSeq" id="WP_239128568.1">
    <property type="nucleotide sequence ID" value="NZ_BOOW01000006.1"/>
</dbReference>
<evidence type="ECO:0000313" key="2">
    <source>
        <dbReference type="EMBL" id="GII90457.1"/>
    </source>
</evidence>
<feature type="compositionally biased region" description="Low complexity" evidence="1">
    <location>
        <begin position="185"/>
        <end position="198"/>
    </location>
</feature>
<proteinExistence type="predicted"/>
<name>A0A919RB91_9ACTN</name>
<comment type="caution">
    <text evidence="2">The sequence shown here is derived from an EMBL/GenBank/DDBJ whole genome shotgun (WGS) entry which is preliminary data.</text>
</comment>
<gene>
    <name evidence="2" type="ORF">Ssi02_06880</name>
</gene>
<dbReference type="Proteomes" id="UP000606172">
    <property type="component" value="Unassembled WGS sequence"/>
</dbReference>
<dbReference type="AlphaFoldDB" id="A0A919RB91"/>
<feature type="region of interest" description="Disordered" evidence="1">
    <location>
        <begin position="171"/>
        <end position="198"/>
    </location>
</feature>